<dbReference type="Proteomes" id="UP000018888">
    <property type="component" value="Unassembled WGS sequence"/>
</dbReference>
<protein>
    <submittedName>
        <fullName evidence="2">Uncharacterized protein</fullName>
    </submittedName>
</protein>
<dbReference type="VEuPathDB" id="FungiDB:RhiirFUN_019121"/>
<feature type="compositionally biased region" description="Basic and acidic residues" evidence="1">
    <location>
        <begin position="117"/>
        <end position="139"/>
    </location>
</feature>
<feature type="compositionally biased region" description="Basic and acidic residues" evidence="1">
    <location>
        <begin position="150"/>
        <end position="168"/>
    </location>
</feature>
<evidence type="ECO:0000313" key="3">
    <source>
        <dbReference type="Proteomes" id="UP000018888"/>
    </source>
</evidence>
<organism evidence="2 3">
    <name type="scientific">Rhizophagus irregularis (strain DAOM 181602 / DAOM 197198 / MUCL 43194)</name>
    <name type="common">Arbuscular mycorrhizal fungus</name>
    <name type="synonym">Glomus intraradices</name>
    <dbReference type="NCBI Taxonomy" id="747089"/>
    <lineage>
        <taxon>Eukaryota</taxon>
        <taxon>Fungi</taxon>
        <taxon>Fungi incertae sedis</taxon>
        <taxon>Mucoromycota</taxon>
        <taxon>Glomeromycotina</taxon>
        <taxon>Glomeromycetes</taxon>
        <taxon>Glomerales</taxon>
        <taxon>Glomeraceae</taxon>
        <taxon>Rhizophagus</taxon>
    </lineage>
</organism>
<feature type="region of interest" description="Disordered" evidence="1">
    <location>
        <begin position="117"/>
        <end position="168"/>
    </location>
</feature>
<evidence type="ECO:0000256" key="1">
    <source>
        <dbReference type="SAM" id="MobiDB-lite"/>
    </source>
</evidence>
<dbReference type="EMBL" id="AUPC02000184">
    <property type="protein sequence ID" value="POG66784.1"/>
    <property type="molecule type" value="Genomic_DNA"/>
</dbReference>
<reference evidence="2 3" key="2">
    <citation type="journal article" date="2018" name="New Phytol.">
        <title>High intraspecific genome diversity in the model arbuscular mycorrhizal symbiont Rhizophagus irregularis.</title>
        <authorList>
            <person name="Chen E.C.H."/>
            <person name="Morin E."/>
            <person name="Beaudet D."/>
            <person name="Noel J."/>
            <person name="Yildirir G."/>
            <person name="Ndikumana S."/>
            <person name="Charron P."/>
            <person name="St-Onge C."/>
            <person name="Giorgi J."/>
            <person name="Kruger M."/>
            <person name="Marton T."/>
            <person name="Ropars J."/>
            <person name="Grigoriev I.V."/>
            <person name="Hainaut M."/>
            <person name="Henrissat B."/>
            <person name="Roux C."/>
            <person name="Martin F."/>
            <person name="Corradi N."/>
        </authorList>
    </citation>
    <scope>NUCLEOTIDE SEQUENCE [LARGE SCALE GENOMIC DNA]</scope>
    <source>
        <strain evidence="2 3">DAOM 197198</strain>
    </source>
</reference>
<evidence type="ECO:0000313" key="2">
    <source>
        <dbReference type="EMBL" id="POG66784.1"/>
    </source>
</evidence>
<keyword evidence="3" id="KW-1185">Reference proteome</keyword>
<gene>
    <name evidence="2" type="ORF">GLOIN_2v1780192</name>
</gene>
<dbReference type="AlphaFoldDB" id="A0A2P4PN40"/>
<sequence>MEEVKDIFYNMSNSMEWKKINIEAIQDLKDKMKIDGMKKFNEWMQKKNDYFLLGKKIISLAEQNEILLEYIMLNNDFTKRLKNENRYQDNKEKTNIRIIISIISKPWLIKDNNSMSKIKDENKNKEEETKGKEITETEKASSSSSKKKQEKQEEKEEEAKMKKQKKED</sequence>
<name>A0A2P4PN40_RHIID</name>
<proteinExistence type="predicted"/>
<accession>A0A2P4PN40</accession>
<reference evidence="2 3" key="1">
    <citation type="journal article" date="2013" name="Proc. Natl. Acad. Sci. U.S.A.">
        <title>Genome of an arbuscular mycorrhizal fungus provides insight into the oldest plant symbiosis.</title>
        <authorList>
            <person name="Tisserant E."/>
            <person name="Malbreil M."/>
            <person name="Kuo A."/>
            <person name="Kohler A."/>
            <person name="Symeonidi A."/>
            <person name="Balestrini R."/>
            <person name="Charron P."/>
            <person name="Duensing N."/>
            <person name="Frei Dit Frey N."/>
            <person name="Gianinazzi-Pearson V."/>
            <person name="Gilbert L.B."/>
            <person name="Handa Y."/>
            <person name="Herr J.R."/>
            <person name="Hijri M."/>
            <person name="Koul R."/>
            <person name="Kawaguchi M."/>
            <person name="Krajinski F."/>
            <person name="Lammers P.J."/>
            <person name="Masclaux F.G."/>
            <person name="Murat C."/>
            <person name="Morin E."/>
            <person name="Ndikumana S."/>
            <person name="Pagni M."/>
            <person name="Petitpierre D."/>
            <person name="Requena N."/>
            <person name="Rosikiewicz P."/>
            <person name="Riley R."/>
            <person name="Saito K."/>
            <person name="San Clemente H."/>
            <person name="Shapiro H."/>
            <person name="van Tuinen D."/>
            <person name="Becard G."/>
            <person name="Bonfante P."/>
            <person name="Paszkowski U."/>
            <person name="Shachar-Hill Y.Y."/>
            <person name="Tuskan G.A."/>
            <person name="Young P.W."/>
            <person name="Sanders I.R."/>
            <person name="Henrissat B."/>
            <person name="Rensing S.A."/>
            <person name="Grigoriev I.V."/>
            <person name="Corradi N."/>
            <person name="Roux C."/>
            <person name="Martin F."/>
        </authorList>
    </citation>
    <scope>NUCLEOTIDE SEQUENCE [LARGE SCALE GENOMIC DNA]</scope>
    <source>
        <strain evidence="2 3">DAOM 197198</strain>
    </source>
</reference>
<comment type="caution">
    <text evidence="2">The sequence shown here is derived from an EMBL/GenBank/DDBJ whole genome shotgun (WGS) entry which is preliminary data.</text>
</comment>